<evidence type="ECO:0000313" key="2">
    <source>
        <dbReference type="EMBL" id="CAD2157760.1"/>
    </source>
</evidence>
<dbReference type="EMBL" id="CAJEWN010000067">
    <property type="protein sequence ID" value="CAD2157760.1"/>
    <property type="molecule type" value="Genomic_DNA"/>
</dbReference>
<proteinExistence type="predicted"/>
<gene>
    <name evidence="2" type="ORF">MENT_LOCUS12795</name>
</gene>
<accession>A0A6V7UII9</accession>
<evidence type="ECO:0000256" key="1">
    <source>
        <dbReference type="SAM" id="MobiDB-lite"/>
    </source>
</evidence>
<comment type="caution">
    <text evidence="2">The sequence shown here is derived from an EMBL/GenBank/DDBJ whole genome shotgun (WGS) entry which is preliminary data.</text>
</comment>
<feature type="region of interest" description="Disordered" evidence="1">
    <location>
        <begin position="79"/>
        <end position="101"/>
    </location>
</feature>
<sequence length="101" mass="11479">MITGEASSSNNNNINQLWSDPIFVQQFKIHSIEESKKFRNSILSGNQSNVHSNQQIVESNHYKIPDLNELPDNIENLSEKEQSGGRDDIIDLNLTPQNDEN</sequence>
<dbReference type="Proteomes" id="UP000580250">
    <property type="component" value="Unassembled WGS sequence"/>
</dbReference>
<organism evidence="2 3">
    <name type="scientific">Meloidogyne enterolobii</name>
    <name type="common">Root-knot nematode worm</name>
    <name type="synonym">Meloidogyne mayaguensis</name>
    <dbReference type="NCBI Taxonomy" id="390850"/>
    <lineage>
        <taxon>Eukaryota</taxon>
        <taxon>Metazoa</taxon>
        <taxon>Ecdysozoa</taxon>
        <taxon>Nematoda</taxon>
        <taxon>Chromadorea</taxon>
        <taxon>Rhabditida</taxon>
        <taxon>Tylenchina</taxon>
        <taxon>Tylenchomorpha</taxon>
        <taxon>Tylenchoidea</taxon>
        <taxon>Meloidogynidae</taxon>
        <taxon>Meloidogyninae</taxon>
        <taxon>Meloidogyne</taxon>
    </lineage>
</organism>
<evidence type="ECO:0000313" key="3">
    <source>
        <dbReference type="Proteomes" id="UP000580250"/>
    </source>
</evidence>
<name>A0A6V7UII9_MELEN</name>
<reference evidence="2 3" key="1">
    <citation type="submission" date="2020-08" db="EMBL/GenBank/DDBJ databases">
        <authorList>
            <person name="Koutsovoulos G."/>
            <person name="Danchin GJ E."/>
        </authorList>
    </citation>
    <scope>NUCLEOTIDE SEQUENCE [LARGE SCALE GENOMIC DNA]</scope>
</reference>
<dbReference type="AlphaFoldDB" id="A0A6V7UII9"/>
<feature type="compositionally biased region" description="Basic and acidic residues" evidence="1">
    <location>
        <begin position="79"/>
        <end position="89"/>
    </location>
</feature>
<protein>
    <submittedName>
        <fullName evidence="2">Uncharacterized protein</fullName>
    </submittedName>
</protein>